<sequence length="205" mass="24457">MLRIRFIVSKGYVNYTTGECKPSQKLKLIYKFTDRYEVGADKARRQYAKRIGKARTALIFLESTDSKMLTFWLFATEGEGIVFELEDMKDSRKKSSRISIANGDYELLRLPRPNDKARWTWLVTQEKYNDILQEIKLAIRHKKDKTLRQLHFKIVRIYGFSGMRKQGFALLSYMKKEWIRTRKEEFPFPDSYIGYLKIAKKRKEN</sequence>
<accession>A0A2X1XQW2</accession>
<reference evidence="1 2" key="1">
    <citation type="submission" date="2018-06" db="EMBL/GenBank/DDBJ databases">
        <authorList>
            <consortium name="Pathogen Informatics"/>
            <person name="Doyle S."/>
        </authorList>
    </citation>
    <scope>NUCLEOTIDE SEQUENCE [LARGE SCALE GENOMIC DNA]</scope>
    <source>
        <strain evidence="1 2">NCTC11647</strain>
    </source>
</reference>
<evidence type="ECO:0000313" key="1">
    <source>
        <dbReference type="EMBL" id="SPY43712.1"/>
    </source>
</evidence>
<evidence type="ECO:0000313" key="2">
    <source>
        <dbReference type="Proteomes" id="UP000251647"/>
    </source>
</evidence>
<proteinExistence type="predicted"/>
<dbReference type="AlphaFoldDB" id="A0A2X1XQW2"/>
<name>A0A2X1XQW2_PHODM</name>
<organism evidence="1 2">
    <name type="scientific">Photobacterium damselae</name>
    <dbReference type="NCBI Taxonomy" id="38293"/>
    <lineage>
        <taxon>Bacteria</taxon>
        <taxon>Pseudomonadati</taxon>
        <taxon>Pseudomonadota</taxon>
        <taxon>Gammaproteobacteria</taxon>
        <taxon>Vibrionales</taxon>
        <taxon>Vibrionaceae</taxon>
        <taxon>Photobacterium</taxon>
    </lineage>
</organism>
<gene>
    <name evidence="1" type="ORF">NCTC11647_02627</name>
</gene>
<protein>
    <submittedName>
        <fullName evidence="1">Uncharacterized protein</fullName>
    </submittedName>
</protein>
<dbReference type="EMBL" id="UATL01000002">
    <property type="protein sequence ID" value="SPY43712.1"/>
    <property type="molecule type" value="Genomic_DNA"/>
</dbReference>
<dbReference type="Proteomes" id="UP000251647">
    <property type="component" value="Unassembled WGS sequence"/>
</dbReference>